<sequence length="311" mass="32533">MESLNRMAVELVDEAIDFADELAIEVHELDNGAVVPDFGVEAVGGIEAGLLLTEIQTGGLATVQTGMGTVGDAPRTHVEVSTDHPAMAFLAAQKAGWELSVEGFEGLGSGPARALVAEEEEYQRIGYRDAADFAVLAIESEQLPDEAVAEHVAERAGVPTSSVFLPTFSTASITGSVALAARAGELAAFRLSELGYDPLDTLSVSASAPVAPVAGSDDVAMARTNDALAYGGEVHMTVEEPFDRFDELPSTAGAEFGVPFAEIFEAHGWEFYDVPVEVFAPAQVTVDIVGEGVEILGGTEEGLLEESFGIE</sequence>
<dbReference type="Proteomes" id="UP001139494">
    <property type="component" value="Unassembled WGS sequence"/>
</dbReference>
<evidence type="ECO:0000313" key="12">
    <source>
        <dbReference type="Proteomes" id="UP001139494"/>
    </source>
</evidence>
<dbReference type="EC" id="3.5.4.27" evidence="3 10"/>
<dbReference type="GO" id="GO:0006730">
    <property type="term" value="P:one-carbon metabolic process"/>
    <property type="evidence" value="ECO:0007669"/>
    <property type="project" value="UniProtKB-UniRule"/>
</dbReference>
<evidence type="ECO:0000256" key="6">
    <source>
        <dbReference type="ARBA" id="ARBA00022563"/>
    </source>
</evidence>
<keyword evidence="5 10" id="KW-0963">Cytoplasm</keyword>
<evidence type="ECO:0000256" key="4">
    <source>
        <dbReference type="ARBA" id="ARBA00020597"/>
    </source>
</evidence>
<comment type="caution">
    <text evidence="11">The sequence shown here is derived from an EMBL/GenBank/DDBJ whole genome shotgun (WGS) entry which is preliminary data.</text>
</comment>
<dbReference type="RefSeq" id="WP_256029764.1">
    <property type="nucleotide sequence ID" value="NZ_JAHLKM010000011.1"/>
</dbReference>
<evidence type="ECO:0000256" key="9">
    <source>
        <dbReference type="ARBA" id="ARBA00048684"/>
    </source>
</evidence>
<comment type="catalytic activity">
    <reaction evidence="9 10">
        <text>5,10-methenyl-5,6,7,8-tetrahydromethanopterin + H2O = N(5)-formyl-5,6,7,8-tetrahydromethanopterin + H(+)</text>
        <dbReference type="Rhea" id="RHEA:19053"/>
        <dbReference type="ChEBI" id="CHEBI:15377"/>
        <dbReference type="ChEBI" id="CHEBI:15378"/>
        <dbReference type="ChEBI" id="CHEBI:58018"/>
        <dbReference type="ChEBI" id="CHEBI:58337"/>
        <dbReference type="EC" id="3.5.4.27"/>
    </reaction>
</comment>
<evidence type="ECO:0000256" key="8">
    <source>
        <dbReference type="ARBA" id="ARBA00030468"/>
    </source>
</evidence>
<comment type="similarity">
    <text evidence="2 10">Belongs to the MCH family.</text>
</comment>
<evidence type="ECO:0000256" key="7">
    <source>
        <dbReference type="ARBA" id="ARBA00022801"/>
    </source>
</evidence>
<dbReference type="EMBL" id="JAHLKM010000011">
    <property type="protein sequence ID" value="MCQ4333738.1"/>
    <property type="molecule type" value="Genomic_DNA"/>
</dbReference>
<evidence type="ECO:0000256" key="2">
    <source>
        <dbReference type="ARBA" id="ARBA00006902"/>
    </source>
</evidence>
<dbReference type="Gene3D" id="3.30.1030.10">
    <property type="entry name" value="Methenyltetrahydromethanopterin Cyclohydrolase, Chain A, domain 2"/>
    <property type="match status" value="1"/>
</dbReference>
<dbReference type="Pfam" id="PF02289">
    <property type="entry name" value="MCH"/>
    <property type="match status" value="1"/>
</dbReference>
<keyword evidence="12" id="KW-1185">Reference proteome</keyword>
<protein>
    <recommendedName>
        <fullName evidence="4 10">Methenyltetrahydromethanopterin cyclohydrolase</fullName>
        <ecNumber evidence="3 10">3.5.4.27</ecNumber>
    </recommendedName>
    <alternativeName>
        <fullName evidence="8 10">Methenyl-H4MPT cyclohydrolase</fullName>
    </alternativeName>
</protein>
<comment type="function">
    <text evidence="10">Catalyzes the hydrolysis of methenyl-H(4)MPT(+) to 5-formyl-H(4)MPT.</text>
</comment>
<dbReference type="HAMAP" id="MF_00486">
    <property type="entry name" value="McH"/>
    <property type="match status" value="1"/>
</dbReference>
<dbReference type="InterPro" id="IPR003209">
    <property type="entry name" value="METHMP_CycHdrlase"/>
</dbReference>
<dbReference type="AlphaFoldDB" id="A0A9R1CTX5"/>
<organism evidence="11 12">
    <name type="scientific">Natronomonas aquatica</name>
    <dbReference type="NCBI Taxonomy" id="2841590"/>
    <lineage>
        <taxon>Archaea</taxon>
        <taxon>Methanobacteriati</taxon>
        <taxon>Methanobacteriota</taxon>
        <taxon>Stenosarchaea group</taxon>
        <taxon>Halobacteria</taxon>
        <taxon>Halobacteriales</taxon>
        <taxon>Natronomonadaceae</taxon>
        <taxon>Natronomonas</taxon>
    </lineage>
</organism>
<evidence type="ECO:0000256" key="5">
    <source>
        <dbReference type="ARBA" id="ARBA00022490"/>
    </source>
</evidence>
<evidence type="ECO:0000256" key="1">
    <source>
        <dbReference type="ARBA" id="ARBA00004496"/>
    </source>
</evidence>
<gene>
    <name evidence="10 11" type="primary">mch</name>
    <name evidence="11" type="ORF">KM295_09650</name>
</gene>
<evidence type="ECO:0000313" key="11">
    <source>
        <dbReference type="EMBL" id="MCQ4333738.1"/>
    </source>
</evidence>
<keyword evidence="7 10" id="KW-0378">Hydrolase</keyword>
<evidence type="ECO:0000256" key="10">
    <source>
        <dbReference type="HAMAP-Rule" id="MF_00486"/>
    </source>
</evidence>
<proteinExistence type="inferred from homology"/>
<dbReference type="GO" id="GO:0005737">
    <property type="term" value="C:cytoplasm"/>
    <property type="evidence" value="ECO:0007669"/>
    <property type="project" value="UniProtKB-SubCell"/>
</dbReference>
<evidence type="ECO:0000256" key="3">
    <source>
        <dbReference type="ARBA" id="ARBA00012765"/>
    </source>
</evidence>
<dbReference type="Gene3D" id="3.10.340.11">
    <property type="entry name" value="Methenyltetrahydromethanopterin Cyclohydrolase, Chain A, domain 1"/>
    <property type="match status" value="1"/>
</dbReference>
<keyword evidence="6 10" id="KW-0554">One-carbon metabolism</keyword>
<name>A0A9R1CTX5_9EURY</name>
<comment type="subcellular location">
    <subcellularLocation>
        <location evidence="1 10">Cytoplasm</location>
    </subcellularLocation>
</comment>
<dbReference type="NCBIfam" id="TIGR03120">
    <property type="entry name" value="one_C_mch"/>
    <property type="match status" value="1"/>
</dbReference>
<reference evidence="11" key="1">
    <citation type="journal article" date="2023" name="Front. Microbiol.">
        <title>Genomic-based phylogenetic and metabolic analyses of the genus Natronomonas, and description of Natronomonas aquatica sp. nov.</title>
        <authorList>
            <person name="Garcia-Roldan A."/>
            <person name="Duran-Viseras A."/>
            <person name="de la Haba R.R."/>
            <person name="Corral P."/>
            <person name="Sanchez-Porro C."/>
            <person name="Ventosa A."/>
        </authorList>
    </citation>
    <scope>NUCLEOTIDE SEQUENCE</scope>
    <source>
        <strain evidence="11">F2-12</strain>
    </source>
</reference>
<dbReference type="GO" id="GO:0018759">
    <property type="term" value="F:methenyltetrahydromethanopterin cyclohydrolase activity"/>
    <property type="evidence" value="ECO:0007669"/>
    <property type="project" value="UniProtKB-UniRule"/>
</dbReference>
<accession>A0A9R1CTX5</accession>
<dbReference type="SUPFAM" id="SSF56199">
    <property type="entry name" value="Methenyltetrahydromethanopterin cyclohydrolase"/>
    <property type="match status" value="1"/>
</dbReference>